<evidence type="ECO:0000256" key="4">
    <source>
        <dbReference type="ARBA" id="ARBA00023235"/>
    </source>
</evidence>
<sequence>MEQNKTRFYLIRHGETDWNKGGRYQGCTNIQLNDAGREQARLLGERFKFLPLDVVYVSPLDRAVATAAPLAAAHGLTPIQDAHFREINFGEWEGHTIAELKEKYGKVYIDFFENPFDHPVPGEGSFQNAMDRALEGFEALAERHKGQNVAIVSHGGLLRVMLVGLLGMGDEFYRKTWMTNTSVTMVDVMEDGRKLLMTLNDKAHLEMAELFEKGEEK</sequence>
<dbReference type="AlphaFoldDB" id="A0A401LDH8"/>
<dbReference type="SMART" id="SM00855">
    <property type="entry name" value="PGAM"/>
    <property type="match status" value="1"/>
</dbReference>
<protein>
    <recommendedName>
        <fullName evidence="2">phosphoglycerate mutase (2,3-diphosphoglycerate-dependent)</fullName>
        <ecNumber evidence="2">5.4.2.11</ecNumber>
    </recommendedName>
</protein>
<dbReference type="InterPro" id="IPR001345">
    <property type="entry name" value="PG/BPGM_mutase_AS"/>
</dbReference>
<dbReference type="OrthoDB" id="9781415at2"/>
<dbReference type="InterPro" id="IPR013078">
    <property type="entry name" value="His_Pase_superF_clade-1"/>
</dbReference>
<keyword evidence="3" id="KW-0324">Glycolysis</keyword>
<evidence type="ECO:0000313" key="8">
    <source>
        <dbReference type="Proteomes" id="UP000287361"/>
    </source>
</evidence>
<organism evidence="7 8">
    <name type="scientific">Anaerotignum faecicola</name>
    <dbReference type="NCBI Taxonomy" id="2358141"/>
    <lineage>
        <taxon>Bacteria</taxon>
        <taxon>Bacillati</taxon>
        <taxon>Bacillota</taxon>
        <taxon>Clostridia</taxon>
        <taxon>Lachnospirales</taxon>
        <taxon>Anaerotignaceae</taxon>
        <taxon>Anaerotignum</taxon>
    </lineage>
</organism>
<feature type="active site" description="Tele-phosphohistidine intermediate" evidence="5">
    <location>
        <position position="13"/>
    </location>
</feature>
<evidence type="ECO:0000256" key="1">
    <source>
        <dbReference type="ARBA" id="ARBA00006717"/>
    </source>
</evidence>
<evidence type="ECO:0000256" key="2">
    <source>
        <dbReference type="ARBA" id="ARBA00012028"/>
    </source>
</evidence>
<keyword evidence="8" id="KW-1185">Reference proteome</keyword>
<evidence type="ECO:0000256" key="6">
    <source>
        <dbReference type="PIRSR" id="PIRSR613078-2"/>
    </source>
</evidence>
<dbReference type="GO" id="GO:0004619">
    <property type="term" value="F:phosphoglycerate mutase activity"/>
    <property type="evidence" value="ECO:0007669"/>
    <property type="project" value="UniProtKB-EC"/>
</dbReference>
<comment type="caution">
    <text evidence="7">The sequence shown here is derived from an EMBL/GenBank/DDBJ whole genome shotgun (WGS) entry which is preliminary data.</text>
</comment>
<dbReference type="CDD" id="cd07067">
    <property type="entry name" value="HP_PGM_like"/>
    <property type="match status" value="1"/>
</dbReference>
<dbReference type="InterPro" id="IPR005952">
    <property type="entry name" value="Phosphogly_mut1"/>
</dbReference>
<dbReference type="PROSITE" id="PS00175">
    <property type="entry name" value="PG_MUTASE"/>
    <property type="match status" value="1"/>
</dbReference>
<dbReference type="PANTHER" id="PTHR11931">
    <property type="entry name" value="PHOSPHOGLYCERATE MUTASE"/>
    <property type="match status" value="1"/>
</dbReference>
<evidence type="ECO:0000256" key="5">
    <source>
        <dbReference type="PIRSR" id="PIRSR613078-1"/>
    </source>
</evidence>
<dbReference type="SUPFAM" id="SSF53254">
    <property type="entry name" value="Phosphoglycerate mutase-like"/>
    <property type="match status" value="1"/>
</dbReference>
<dbReference type="Gene3D" id="3.40.50.1240">
    <property type="entry name" value="Phosphoglycerate mutase-like"/>
    <property type="match status" value="1"/>
</dbReference>
<feature type="active site" description="Proton donor/acceptor" evidence="5">
    <location>
        <position position="86"/>
    </location>
</feature>
<dbReference type="GO" id="GO:0006096">
    <property type="term" value="P:glycolytic process"/>
    <property type="evidence" value="ECO:0007669"/>
    <property type="project" value="UniProtKB-KW"/>
</dbReference>
<comment type="similarity">
    <text evidence="1">Belongs to the phosphoglycerate mutase family. BPG-dependent PGAM subfamily.</text>
</comment>
<feature type="binding site" evidence="6">
    <location>
        <begin position="12"/>
        <end position="19"/>
    </location>
    <ligand>
        <name>substrate</name>
    </ligand>
</feature>
<keyword evidence="4" id="KW-0413">Isomerase</keyword>
<gene>
    <name evidence="7" type="ORF">KGMB03357_12540</name>
</gene>
<accession>A0A401LDH8</accession>
<evidence type="ECO:0000313" key="7">
    <source>
        <dbReference type="EMBL" id="GCB29593.1"/>
    </source>
</evidence>
<reference evidence="7 8" key="1">
    <citation type="submission" date="2018-10" db="EMBL/GenBank/DDBJ databases">
        <title>Draft Genome Sequence of Anaerotignum sp. KCTC 15736.</title>
        <authorList>
            <person name="Choi S.H."/>
            <person name="Kim J.S."/>
            <person name="Kang S.W."/>
            <person name="Lee J.S."/>
            <person name="Park S.H."/>
        </authorList>
    </citation>
    <scope>NUCLEOTIDE SEQUENCE [LARGE SCALE GENOMIC DNA]</scope>
    <source>
        <strain evidence="7 8">KCTC 15736</strain>
    </source>
</reference>
<dbReference type="EC" id="5.4.2.11" evidence="2"/>
<evidence type="ECO:0000256" key="3">
    <source>
        <dbReference type="ARBA" id="ARBA00023152"/>
    </source>
</evidence>
<name>A0A401LDH8_9FIRM</name>
<dbReference type="EMBL" id="BHVZ01000002">
    <property type="protein sequence ID" value="GCB29593.1"/>
    <property type="molecule type" value="Genomic_DNA"/>
</dbReference>
<proteinExistence type="inferred from homology"/>
<dbReference type="InterPro" id="IPR029033">
    <property type="entry name" value="His_PPase_superfam"/>
</dbReference>
<dbReference type="Pfam" id="PF00300">
    <property type="entry name" value="His_Phos_1"/>
    <property type="match status" value="1"/>
</dbReference>
<dbReference type="Proteomes" id="UP000287361">
    <property type="component" value="Unassembled WGS sequence"/>
</dbReference>
<feature type="binding site" evidence="6">
    <location>
        <position position="62"/>
    </location>
    <ligand>
        <name>substrate</name>
    </ligand>
</feature>